<feature type="transmembrane region" description="Helical" evidence="7">
    <location>
        <begin position="339"/>
        <end position="360"/>
    </location>
</feature>
<evidence type="ECO:0000313" key="9">
    <source>
        <dbReference type="EMBL" id="EAG4185163.1"/>
    </source>
</evidence>
<keyword evidence="5 7" id="KW-1133">Transmembrane helix</keyword>
<evidence type="ECO:0000313" key="10">
    <source>
        <dbReference type="Proteomes" id="UP000531172"/>
    </source>
</evidence>
<feature type="transmembrane region" description="Helical" evidence="7">
    <location>
        <begin position="99"/>
        <end position="121"/>
    </location>
</feature>
<feature type="transmembrane region" description="Helical" evidence="7">
    <location>
        <begin position="366"/>
        <end position="392"/>
    </location>
</feature>
<evidence type="ECO:0000256" key="3">
    <source>
        <dbReference type="ARBA" id="ARBA00022692"/>
    </source>
</evidence>
<dbReference type="Gene3D" id="1.20.1740.10">
    <property type="entry name" value="Amino acid/polyamine transporter I"/>
    <property type="match status" value="1"/>
</dbReference>
<dbReference type="InterPro" id="IPR004841">
    <property type="entry name" value="AA-permease/SLC12A_dom"/>
</dbReference>
<organism evidence="9 10">
    <name type="scientific">Listeria monocytogenes</name>
    <dbReference type="NCBI Taxonomy" id="1639"/>
    <lineage>
        <taxon>Bacteria</taxon>
        <taxon>Bacillati</taxon>
        <taxon>Bacillota</taxon>
        <taxon>Bacilli</taxon>
        <taxon>Bacillales</taxon>
        <taxon>Listeriaceae</taxon>
        <taxon>Listeria</taxon>
    </lineage>
</organism>
<evidence type="ECO:0000256" key="1">
    <source>
        <dbReference type="ARBA" id="ARBA00004141"/>
    </source>
</evidence>
<comment type="caution">
    <text evidence="9">The sequence shown here is derived from an EMBL/GenBank/DDBJ whole genome shotgun (WGS) entry which is preliminary data.</text>
</comment>
<dbReference type="InterPro" id="IPR004840">
    <property type="entry name" value="Amino_acid_permease_CS"/>
</dbReference>
<gene>
    <name evidence="9" type="ORF">CAC64_12720</name>
</gene>
<dbReference type="GO" id="GO:0016020">
    <property type="term" value="C:membrane"/>
    <property type="evidence" value="ECO:0007669"/>
    <property type="project" value="UniProtKB-SubCell"/>
</dbReference>
<accession>A0AAN2XCJ2</accession>
<feature type="transmembrane region" description="Helical" evidence="7">
    <location>
        <begin position="450"/>
        <end position="467"/>
    </location>
</feature>
<dbReference type="PANTHER" id="PTHR43341">
    <property type="entry name" value="AMINO ACID PERMEASE"/>
    <property type="match status" value="1"/>
</dbReference>
<feature type="transmembrane region" description="Helical" evidence="7">
    <location>
        <begin position="288"/>
        <end position="313"/>
    </location>
</feature>
<evidence type="ECO:0000256" key="7">
    <source>
        <dbReference type="SAM" id="Phobius"/>
    </source>
</evidence>
<sequence>MKKETHGEIRRDLKTRHLSMIAIGGSIGTGLFLASGNAIHTAGPGGALVAYIAIGIMVYFLMTSLGEMATYMPVSGSFSTYASRFVDPAFGFALGWNYWFNWAITLAVDISTAAIIVQFWLPNTPAWLWSAIFLILIFGLNALSVKAYGESEYWFSIIKVATVIIFLIVGVLTIVGILGGEFIGFSNFTAGDAPFKGGFFAILGTFLIAGFSFQGTEMVGIAAGESATPETSVPKAIKQVFWRILLFYIFAIFIIGMIIPYTNPNLLSAEATDVAISPFTLVFEKAGLAFAASVMNAVILTSVLSAGNSGLYASTRMLWAMARDKKAPKFLGKVNRRGIPMAALIVTTIVGAMTFITTLTENGTVIYTWLLSASGLTGFIAWVGIAISHYRFRKAFIKQGHDLSELKYKAKFFPFGPILALILCILVIVGQDYAAFLKPEFTNPAWWQKIGISYIGLPIFLVFWLSFKFTNKTKVIPLEDCKFDQK</sequence>
<keyword evidence="4" id="KW-0029">Amino-acid transport</keyword>
<dbReference type="RefSeq" id="WP_069888276.1">
    <property type="nucleotide sequence ID" value="NZ_JABXNG010000015.1"/>
</dbReference>
<keyword evidence="2" id="KW-0813">Transport</keyword>
<evidence type="ECO:0000256" key="2">
    <source>
        <dbReference type="ARBA" id="ARBA00022448"/>
    </source>
</evidence>
<dbReference type="PROSITE" id="PS00218">
    <property type="entry name" value="AMINO_ACID_PERMEASE_1"/>
    <property type="match status" value="1"/>
</dbReference>
<proteinExistence type="predicted"/>
<feature type="transmembrane region" description="Helical" evidence="7">
    <location>
        <begin position="198"/>
        <end position="219"/>
    </location>
</feature>
<feature type="transmembrane region" description="Helical" evidence="7">
    <location>
        <begin position="157"/>
        <end position="178"/>
    </location>
</feature>
<dbReference type="FunFam" id="1.20.1740.10:FF:000001">
    <property type="entry name" value="Amino acid permease"/>
    <property type="match status" value="1"/>
</dbReference>
<feature type="transmembrane region" description="Helical" evidence="7">
    <location>
        <begin position="45"/>
        <end position="62"/>
    </location>
</feature>
<evidence type="ECO:0000256" key="6">
    <source>
        <dbReference type="ARBA" id="ARBA00023136"/>
    </source>
</evidence>
<evidence type="ECO:0000256" key="5">
    <source>
        <dbReference type="ARBA" id="ARBA00022989"/>
    </source>
</evidence>
<feature type="domain" description="Amino acid permease/ SLC12A" evidence="8">
    <location>
        <begin position="17"/>
        <end position="474"/>
    </location>
</feature>
<dbReference type="Pfam" id="PF00324">
    <property type="entry name" value="AA_permease"/>
    <property type="match status" value="1"/>
</dbReference>
<reference evidence="9 10" key="1">
    <citation type="submission" date="2018-06" db="EMBL/GenBank/DDBJ databases">
        <authorList>
            <consortium name="PulseNet: The National Subtyping Network for Foodborne Disease Surveillance"/>
            <person name="Tarr C.L."/>
            <person name="Trees E."/>
            <person name="Katz L.S."/>
            <person name="Carleton-Romer H.A."/>
            <person name="Stroika S."/>
            <person name="Kucerova Z."/>
            <person name="Roache K.F."/>
            <person name="Sabol A.L."/>
            <person name="Besser J."/>
            <person name="Gerner-Smidt P."/>
        </authorList>
    </citation>
    <scope>NUCLEOTIDE SEQUENCE [LARGE SCALE GENOMIC DNA]</scope>
    <source>
        <strain evidence="9 10">PNUSAL003001</strain>
    </source>
</reference>
<dbReference type="EMBL" id="AABBWO010000007">
    <property type="protein sequence ID" value="EAG4185163.1"/>
    <property type="molecule type" value="Genomic_DNA"/>
</dbReference>
<dbReference type="PIRSF" id="PIRSF006060">
    <property type="entry name" value="AA_transporter"/>
    <property type="match status" value="1"/>
</dbReference>
<feature type="transmembrane region" description="Helical" evidence="7">
    <location>
        <begin position="20"/>
        <end position="39"/>
    </location>
</feature>
<evidence type="ECO:0000256" key="4">
    <source>
        <dbReference type="ARBA" id="ARBA00022970"/>
    </source>
</evidence>
<dbReference type="GO" id="GO:0015171">
    <property type="term" value="F:amino acid transmembrane transporter activity"/>
    <property type="evidence" value="ECO:0007669"/>
    <property type="project" value="TreeGrafter"/>
</dbReference>
<dbReference type="Proteomes" id="UP000531172">
    <property type="component" value="Unassembled WGS sequence"/>
</dbReference>
<dbReference type="InterPro" id="IPR050524">
    <property type="entry name" value="APC_YAT"/>
</dbReference>
<evidence type="ECO:0000259" key="8">
    <source>
        <dbReference type="Pfam" id="PF00324"/>
    </source>
</evidence>
<feature type="transmembrane region" description="Helical" evidence="7">
    <location>
        <begin position="127"/>
        <end position="145"/>
    </location>
</feature>
<name>A0AAN2XCJ2_LISMN</name>
<keyword evidence="3 7" id="KW-0812">Transmembrane</keyword>
<dbReference type="AlphaFoldDB" id="A0AAN2XCJ2"/>
<keyword evidence="6 7" id="KW-0472">Membrane</keyword>
<dbReference type="PANTHER" id="PTHR43341:SF1">
    <property type="entry name" value="GENERAL AMINO-ACID PERMEASE GAP1"/>
    <property type="match status" value="1"/>
</dbReference>
<protein>
    <submittedName>
        <fullName evidence="9">Amino acid permease</fullName>
    </submittedName>
</protein>
<feature type="transmembrane region" description="Helical" evidence="7">
    <location>
        <begin position="240"/>
        <end position="259"/>
    </location>
</feature>
<feature type="transmembrane region" description="Helical" evidence="7">
    <location>
        <begin position="412"/>
        <end position="430"/>
    </location>
</feature>
<comment type="subcellular location">
    <subcellularLocation>
        <location evidence="1">Membrane</location>
        <topology evidence="1">Multi-pass membrane protein</topology>
    </subcellularLocation>
</comment>